<dbReference type="Proteomes" id="UP000187406">
    <property type="component" value="Unassembled WGS sequence"/>
</dbReference>
<evidence type="ECO:0000256" key="3">
    <source>
        <dbReference type="ARBA" id="ARBA00022512"/>
    </source>
</evidence>
<dbReference type="InterPro" id="IPR012334">
    <property type="entry name" value="Pectin_lyas_fold"/>
</dbReference>
<sequence>SRPLRTEVFNVVDYGAIGDGITDDTQAFMDAWKAACNSKSANSTTMYIPHGKTYLLQPIIFNGRCKSNNINFQIDGKITAPSDPYDWKCDEDRCDHWIVFEHFEGRLSIHGSGTINGQGKNWWSLSCKHHQNIGFIINHSYNVHINHLRFEDSPQMHIALERSRNVHASNLTIQAPGNSPNTDGIHIQHSSNVFIHNTLIKTGDDCISIGDGSSHISIRDIACGPGHGISIGSLGVNGENETVEFVRVRDVHLTGTTNGVRIKTWQGGKGYARNILFERITSHGSTRPIVIDQYYCPHQYCKNETSAVQISNVMYSQISGTSHRQIAVELACSESTPCTDIFMKDIHLQSTEDGDETSSYCLNVRGLRNSQVFPNVPCLLQGEDF</sequence>
<dbReference type="OrthoDB" id="187139at2759"/>
<evidence type="ECO:0000256" key="7">
    <source>
        <dbReference type="ARBA" id="ARBA00023316"/>
    </source>
</evidence>
<evidence type="ECO:0000256" key="9">
    <source>
        <dbReference type="RuleBase" id="RU361169"/>
    </source>
</evidence>
<gene>
    <name evidence="10" type="ORF">CFOL_v3_13309</name>
</gene>
<feature type="active site" evidence="8">
    <location>
        <position position="227"/>
    </location>
</feature>
<protein>
    <submittedName>
        <fullName evidence="10">Glyco_hydro_28 domain-containing protein</fullName>
    </submittedName>
</protein>
<evidence type="ECO:0000256" key="8">
    <source>
        <dbReference type="PROSITE-ProRule" id="PRU10052"/>
    </source>
</evidence>
<keyword evidence="5 9" id="KW-0378">Hydrolase</keyword>
<dbReference type="InParanoid" id="A0A1Q3BPJ5"/>
<reference evidence="11" key="1">
    <citation type="submission" date="2016-04" db="EMBL/GenBank/DDBJ databases">
        <title>Cephalotus genome sequencing.</title>
        <authorList>
            <person name="Fukushima K."/>
            <person name="Hasebe M."/>
            <person name="Fang X."/>
        </authorList>
    </citation>
    <scope>NUCLEOTIDE SEQUENCE [LARGE SCALE GENOMIC DNA]</scope>
    <source>
        <strain evidence="11">cv. St1</strain>
    </source>
</reference>
<comment type="similarity">
    <text evidence="2 9">Belongs to the glycosyl hydrolase 28 family.</text>
</comment>
<evidence type="ECO:0000256" key="4">
    <source>
        <dbReference type="ARBA" id="ARBA00022525"/>
    </source>
</evidence>
<feature type="non-terminal residue" evidence="10">
    <location>
        <position position="385"/>
    </location>
</feature>
<dbReference type="FunFam" id="2.160.20.10:FF:000056">
    <property type="entry name" value="Pectin lyase-like superfamily protein"/>
    <property type="match status" value="1"/>
</dbReference>
<dbReference type="InterPro" id="IPR000743">
    <property type="entry name" value="Glyco_hydro_28"/>
</dbReference>
<dbReference type="STRING" id="3775.A0A1Q3BPJ5"/>
<dbReference type="GO" id="GO:0004650">
    <property type="term" value="F:polygalacturonase activity"/>
    <property type="evidence" value="ECO:0007669"/>
    <property type="project" value="InterPro"/>
</dbReference>
<dbReference type="InterPro" id="IPR006626">
    <property type="entry name" value="PbH1"/>
</dbReference>
<comment type="caution">
    <text evidence="10">The sequence shown here is derived from an EMBL/GenBank/DDBJ whole genome shotgun (WGS) entry which is preliminary data.</text>
</comment>
<keyword evidence="3" id="KW-0134">Cell wall</keyword>
<dbReference type="GO" id="GO:0005975">
    <property type="term" value="P:carbohydrate metabolic process"/>
    <property type="evidence" value="ECO:0007669"/>
    <property type="project" value="InterPro"/>
</dbReference>
<keyword evidence="6 9" id="KW-0326">Glycosidase</keyword>
<evidence type="ECO:0000256" key="1">
    <source>
        <dbReference type="ARBA" id="ARBA00004191"/>
    </source>
</evidence>
<dbReference type="SUPFAM" id="SSF51126">
    <property type="entry name" value="Pectin lyase-like"/>
    <property type="match status" value="1"/>
</dbReference>
<keyword evidence="11" id="KW-1185">Reference proteome</keyword>
<evidence type="ECO:0000313" key="11">
    <source>
        <dbReference type="Proteomes" id="UP000187406"/>
    </source>
</evidence>
<dbReference type="EMBL" id="BDDD01000753">
    <property type="protein sequence ID" value="GAV69808.1"/>
    <property type="molecule type" value="Genomic_DNA"/>
</dbReference>
<dbReference type="Pfam" id="PF00295">
    <property type="entry name" value="Glyco_hydro_28"/>
    <property type="match status" value="1"/>
</dbReference>
<evidence type="ECO:0000256" key="6">
    <source>
        <dbReference type="ARBA" id="ARBA00023295"/>
    </source>
</evidence>
<dbReference type="AlphaFoldDB" id="A0A1Q3BPJ5"/>
<comment type="subcellular location">
    <subcellularLocation>
        <location evidence="1">Secreted</location>
        <location evidence="1">Cell wall</location>
    </subcellularLocation>
</comment>
<dbReference type="SMART" id="SM00710">
    <property type="entry name" value="PbH1"/>
    <property type="match status" value="6"/>
</dbReference>
<evidence type="ECO:0000313" key="10">
    <source>
        <dbReference type="EMBL" id="GAV69808.1"/>
    </source>
</evidence>
<dbReference type="InterPro" id="IPR011050">
    <property type="entry name" value="Pectin_lyase_fold/virulence"/>
</dbReference>
<dbReference type="PANTHER" id="PTHR31375">
    <property type="match status" value="1"/>
</dbReference>
<feature type="non-terminal residue" evidence="10">
    <location>
        <position position="1"/>
    </location>
</feature>
<evidence type="ECO:0000256" key="5">
    <source>
        <dbReference type="ARBA" id="ARBA00022801"/>
    </source>
</evidence>
<keyword evidence="7" id="KW-0961">Cell wall biogenesis/degradation</keyword>
<dbReference type="PROSITE" id="PS00502">
    <property type="entry name" value="POLYGALACTURONASE"/>
    <property type="match status" value="1"/>
</dbReference>
<organism evidence="10 11">
    <name type="scientific">Cephalotus follicularis</name>
    <name type="common">Albany pitcher plant</name>
    <dbReference type="NCBI Taxonomy" id="3775"/>
    <lineage>
        <taxon>Eukaryota</taxon>
        <taxon>Viridiplantae</taxon>
        <taxon>Streptophyta</taxon>
        <taxon>Embryophyta</taxon>
        <taxon>Tracheophyta</taxon>
        <taxon>Spermatophyta</taxon>
        <taxon>Magnoliopsida</taxon>
        <taxon>eudicotyledons</taxon>
        <taxon>Gunneridae</taxon>
        <taxon>Pentapetalae</taxon>
        <taxon>rosids</taxon>
        <taxon>fabids</taxon>
        <taxon>Oxalidales</taxon>
        <taxon>Cephalotaceae</taxon>
        <taxon>Cephalotus</taxon>
    </lineage>
</organism>
<name>A0A1Q3BPJ5_CEPFO</name>
<dbReference type="GO" id="GO:0071555">
    <property type="term" value="P:cell wall organization"/>
    <property type="evidence" value="ECO:0007669"/>
    <property type="project" value="UniProtKB-KW"/>
</dbReference>
<dbReference type="Gene3D" id="2.160.20.10">
    <property type="entry name" value="Single-stranded right-handed beta-helix, Pectin lyase-like"/>
    <property type="match status" value="1"/>
</dbReference>
<evidence type="ECO:0000256" key="2">
    <source>
        <dbReference type="ARBA" id="ARBA00008834"/>
    </source>
</evidence>
<keyword evidence="4" id="KW-0964">Secreted</keyword>
<proteinExistence type="inferred from homology"/>
<accession>A0A1Q3BPJ5</accession>